<reference evidence="2" key="1">
    <citation type="submission" date="2019-06" db="EMBL/GenBank/DDBJ databases">
        <authorList>
            <person name="Zheng W."/>
        </authorList>
    </citation>
    <scope>NUCLEOTIDE SEQUENCE</scope>
    <source>
        <strain evidence="2">QDHG01</strain>
    </source>
</reference>
<evidence type="ECO:0000313" key="2">
    <source>
        <dbReference type="EMBL" id="TNV86491.1"/>
    </source>
</evidence>
<evidence type="ECO:0000313" key="3">
    <source>
        <dbReference type="Proteomes" id="UP000785679"/>
    </source>
</evidence>
<dbReference type="Proteomes" id="UP000785679">
    <property type="component" value="Unassembled WGS sequence"/>
</dbReference>
<evidence type="ECO:0000256" key="1">
    <source>
        <dbReference type="SAM" id="Phobius"/>
    </source>
</evidence>
<proteinExistence type="predicted"/>
<name>A0A8J8P311_HALGN</name>
<keyword evidence="1" id="KW-0472">Membrane</keyword>
<gene>
    <name evidence="2" type="ORF">FGO68_gene10213</name>
</gene>
<organism evidence="2 3">
    <name type="scientific">Halteria grandinella</name>
    <dbReference type="NCBI Taxonomy" id="5974"/>
    <lineage>
        <taxon>Eukaryota</taxon>
        <taxon>Sar</taxon>
        <taxon>Alveolata</taxon>
        <taxon>Ciliophora</taxon>
        <taxon>Intramacronucleata</taxon>
        <taxon>Spirotrichea</taxon>
        <taxon>Stichotrichia</taxon>
        <taxon>Sporadotrichida</taxon>
        <taxon>Halteriidae</taxon>
        <taxon>Halteria</taxon>
    </lineage>
</organism>
<comment type="caution">
    <text evidence="2">The sequence shown here is derived from an EMBL/GenBank/DDBJ whole genome shotgun (WGS) entry which is preliminary data.</text>
</comment>
<sequence length="259" mass="29050">MNLTNQEEISSGIVNNVCLINDVGIGHIDSQNCQKCDKKDRIRASLVAKGCDFQKQNAYAIFKEQVNSSLTLNCLYAYDLTFQSLVILEQQEIAALIESSQQPTMITVLTLNVFIQVFLQGFDNKYCFSGSALQLIWSMMNDLSFIISLSMVSLQIPGIASPIQSILLSIIYMDLLMTDLWLKPILDQIITHDEENDNTAVNNFLDAQGFKSKLLIFNLGSTLIFLAMLVLLLIITGIAFQLRSVSRVQGNYQYNILVQ</sequence>
<keyword evidence="3" id="KW-1185">Reference proteome</keyword>
<accession>A0A8J8P311</accession>
<feature type="transmembrane region" description="Helical" evidence="1">
    <location>
        <begin position="215"/>
        <end position="240"/>
    </location>
</feature>
<dbReference type="EMBL" id="RRYP01001041">
    <property type="protein sequence ID" value="TNV86491.1"/>
    <property type="molecule type" value="Genomic_DNA"/>
</dbReference>
<evidence type="ECO:0008006" key="4">
    <source>
        <dbReference type="Google" id="ProtNLM"/>
    </source>
</evidence>
<keyword evidence="1" id="KW-0812">Transmembrane</keyword>
<dbReference type="AlphaFoldDB" id="A0A8J8P311"/>
<protein>
    <recommendedName>
        <fullName evidence="4">Transmembrane protein</fullName>
    </recommendedName>
</protein>
<keyword evidence="1" id="KW-1133">Transmembrane helix</keyword>